<sequence>MALVGRYLIDTSAAARMSHPEVSRRLRALLATGVVATTASLDAEAFAAVPGQDEYEERLADHRATREYLPTNDEHWHTALGAQRALAKTGVHNTVDIADLLTAALASAHKLVVVHYDDCFETAATVLTFQHRWVVPRGSL</sequence>
<dbReference type="STRING" id="1778.A9W97_25745"/>
<comment type="similarity">
    <text evidence="7 8">Belongs to the PINc/VapC protein family.</text>
</comment>
<comment type="cofactor">
    <cofactor evidence="1 8">
        <name>Mg(2+)</name>
        <dbReference type="ChEBI" id="CHEBI:18420"/>
    </cofactor>
</comment>
<reference evidence="10 11" key="1">
    <citation type="submission" date="2015-10" db="EMBL/GenBank/DDBJ databases">
        <title>Mycobacterium gordonae draft genome assembly.</title>
        <authorList>
            <person name="Ustinova V."/>
            <person name="Smirnova T."/>
            <person name="Blagodatskikh K."/>
            <person name="Varlamov D."/>
            <person name="Larionova E."/>
            <person name="Chernousova L."/>
        </authorList>
    </citation>
    <scope>NUCLEOTIDE SEQUENCE [LARGE SCALE GENOMIC DNA]</scope>
    <source>
        <strain evidence="10 11">CTRI 14-8773</strain>
    </source>
</reference>
<evidence type="ECO:0000256" key="7">
    <source>
        <dbReference type="ARBA" id="ARBA00038093"/>
    </source>
</evidence>
<name>A0A0Q2U578_MYCGO</name>
<gene>
    <name evidence="8" type="primary">vapC</name>
    <name evidence="10" type="ORF">AO501_04635</name>
</gene>
<feature type="binding site" evidence="8">
    <location>
        <position position="10"/>
    </location>
    <ligand>
        <name>Mg(2+)</name>
        <dbReference type="ChEBI" id="CHEBI:18420"/>
    </ligand>
</feature>
<comment type="caution">
    <text evidence="10">The sequence shown here is derived from an EMBL/GenBank/DDBJ whole genome shotgun (WGS) entry which is preliminary data.</text>
</comment>
<dbReference type="GO" id="GO:0000287">
    <property type="term" value="F:magnesium ion binding"/>
    <property type="evidence" value="ECO:0007669"/>
    <property type="project" value="UniProtKB-UniRule"/>
</dbReference>
<dbReference type="EMBL" id="LKTM01000363">
    <property type="protein sequence ID" value="KQH75904.1"/>
    <property type="molecule type" value="Genomic_DNA"/>
</dbReference>
<dbReference type="PANTHER" id="PTHR33653">
    <property type="entry name" value="RIBONUCLEASE VAPC2"/>
    <property type="match status" value="1"/>
</dbReference>
<dbReference type="InterPro" id="IPR050556">
    <property type="entry name" value="Type_II_TA_system_RNase"/>
</dbReference>
<keyword evidence="3 8" id="KW-0540">Nuclease</keyword>
<dbReference type="HAMAP" id="MF_00265">
    <property type="entry name" value="VapC_Nob1"/>
    <property type="match status" value="1"/>
</dbReference>
<evidence type="ECO:0000313" key="10">
    <source>
        <dbReference type="EMBL" id="KQH75904.1"/>
    </source>
</evidence>
<keyword evidence="6 8" id="KW-0460">Magnesium</keyword>
<evidence type="ECO:0000256" key="1">
    <source>
        <dbReference type="ARBA" id="ARBA00001946"/>
    </source>
</evidence>
<keyword evidence="4 8" id="KW-0479">Metal-binding</keyword>
<dbReference type="InterPro" id="IPR029060">
    <property type="entry name" value="PIN-like_dom_sf"/>
</dbReference>
<evidence type="ECO:0000256" key="8">
    <source>
        <dbReference type="HAMAP-Rule" id="MF_00265"/>
    </source>
</evidence>
<evidence type="ECO:0000256" key="2">
    <source>
        <dbReference type="ARBA" id="ARBA00022649"/>
    </source>
</evidence>
<evidence type="ECO:0000256" key="4">
    <source>
        <dbReference type="ARBA" id="ARBA00022723"/>
    </source>
</evidence>
<dbReference type="AlphaFoldDB" id="A0A0Q2U578"/>
<dbReference type="PANTHER" id="PTHR33653:SF1">
    <property type="entry name" value="RIBONUCLEASE VAPC2"/>
    <property type="match status" value="1"/>
</dbReference>
<keyword evidence="2 8" id="KW-1277">Toxin-antitoxin system</keyword>
<feature type="binding site" evidence="8">
    <location>
        <position position="99"/>
    </location>
    <ligand>
        <name>Mg(2+)</name>
        <dbReference type="ChEBI" id="CHEBI:18420"/>
    </ligand>
</feature>
<protein>
    <recommendedName>
        <fullName evidence="8">Ribonuclease VapC</fullName>
        <shortName evidence="8">RNase VapC</shortName>
        <ecNumber evidence="8">3.1.-.-</ecNumber>
    </recommendedName>
    <alternativeName>
        <fullName evidence="8">Toxin VapC</fullName>
    </alternativeName>
</protein>
<evidence type="ECO:0000256" key="5">
    <source>
        <dbReference type="ARBA" id="ARBA00022801"/>
    </source>
</evidence>
<dbReference type="Pfam" id="PF01850">
    <property type="entry name" value="PIN"/>
    <property type="match status" value="1"/>
</dbReference>
<proteinExistence type="inferred from homology"/>
<organism evidence="10 11">
    <name type="scientific">Mycobacterium gordonae</name>
    <dbReference type="NCBI Taxonomy" id="1778"/>
    <lineage>
        <taxon>Bacteria</taxon>
        <taxon>Bacillati</taxon>
        <taxon>Actinomycetota</taxon>
        <taxon>Actinomycetes</taxon>
        <taxon>Mycobacteriales</taxon>
        <taxon>Mycobacteriaceae</taxon>
        <taxon>Mycobacterium</taxon>
    </lineage>
</organism>
<evidence type="ECO:0000256" key="6">
    <source>
        <dbReference type="ARBA" id="ARBA00022842"/>
    </source>
</evidence>
<keyword evidence="8" id="KW-0800">Toxin</keyword>
<dbReference type="Gene3D" id="3.40.50.1010">
    <property type="entry name" value="5'-nuclease"/>
    <property type="match status" value="1"/>
</dbReference>
<dbReference type="GO" id="GO:0016787">
    <property type="term" value="F:hydrolase activity"/>
    <property type="evidence" value="ECO:0007669"/>
    <property type="project" value="UniProtKB-KW"/>
</dbReference>
<evidence type="ECO:0000313" key="11">
    <source>
        <dbReference type="Proteomes" id="UP000051677"/>
    </source>
</evidence>
<dbReference type="GO" id="GO:0004540">
    <property type="term" value="F:RNA nuclease activity"/>
    <property type="evidence" value="ECO:0007669"/>
    <property type="project" value="InterPro"/>
</dbReference>
<dbReference type="InterPro" id="IPR002716">
    <property type="entry name" value="PIN_dom"/>
</dbReference>
<dbReference type="GO" id="GO:0090729">
    <property type="term" value="F:toxin activity"/>
    <property type="evidence" value="ECO:0007669"/>
    <property type="project" value="UniProtKB-KW"/>
</dbReference>
<dbReference type="OrthoDB" id="5185254at2"/>
<comment type="function">
    <text evidence="8">Toxic component of a toxin-antitoxin (TA) system. An RNase.</text>
</comment>
<dbReference type="InterPro" id="IPR022907">
    <property type="entry name" value="VapC_family"/>
</dbReference>
<keyword evidence="5 8" id="KW-0378">Hydrolase</keyword>
<dbReference type="RefSeq" id="WP_055581160.1">
    <property type="nucleotide sequence ID" value="NZ_LKTM01000363.1"/>
</dbReference>
<evidence type="ECO:0000259" key="9">
    <source>
        <dbReference type="Pfam" id="PF01850"/>
    </source>
</evidence>
<dbReference type="Proteomes" id="UP000051677">
    <property type="component" value="Unassembled WGS sequence"/>
</dbReference>
<dbReference type="EC" id="3.1.-.-" evidence="8"/>
<feature type="domain" description="PIN" evidence="9">
    <location>
        <begin position="7"/>
        <end position="123"/>
    </location>
</feature>
<accession>A0A0Q2U578</accession>
<dbReference type="SUPFAM" id="SSF88723">
    <property type="entry name" value="PIN domain-like"/>
    <property type="match status" value="1"/>
</dbReference>
<evidence type="ECO:0000256" key="3">
    <source>
        <dbReference type="ARBA" id="ARBA00022722"/>
    </source>
</evidence>